<evidence type="ECO:0000313" key="2">
    <source>
        <dbReference type="EMBL" id="GIO26922.1"/>
    </source>
</evidence>
<dbReference type="Pfam" id="PF00534">
    <property type="entry name" value="Glycos_transf_1"/>
    <property type="match status" value="1"/>
</dbReference>
<name>A0A920C7Q7_9BACI</name>
<dbReference type="AlphaFoldDB" id="A0A920C7Q7"/>
<feature type="domain" description="Glycosyl transferase family 1" evidence="1">
    <location>
        <begin position="149"/>
        <end position="292"/>
    </location>
</feature>
<dbReference type="PANTHER" id="PTHR12526">
    <property type="entry name" value="GLYCOSYLTRANSFERASE"/>
    <property type="match status" value="1"/>
</dbReference>
<dbReference type="PANTHER" id="PTHR12526:SF630">
    <property type="entry name" value="GLYCOSYLTRANSFERASE"/>
    <property type="match status" value="1"/>
</dbReference>
<dbReference type="Proteomes" id="UP000676917">
    <property type="component" value="Unassembled WGS sequence"/>
</dbReference>
<dbReference type="GO" id="GO:0016757">
    <property type="term" value="F:glycosyltransferase activity"/>
    <property type="evidence" value="ECO:0007669"/>
    <property type="project" value="InterPro"/>
</dbReference>
<accession>A0A920C7Q7</accession>
<dbReference type="EMBL" id="BORP01000002">
    <property type="protein sequence ID" value="GIO26922.1"/>
    <property type="molecule type" value="Genomic_DNA"/>
</dbReference>
<proteinExistence type="predicted"/>
<evidence type="ECO:0000259" key="1">
    <source>
        <dbReference type="Pfam" id="PF00534"/>
    </source>
</evidence>
<sequence>MKKKVVFAGHDLKFATGLINDLKLKPDIEVKIDKWDSHDAHDEEFSEKCLEWADVIFCEWGLGNAVWYSKYKKSNQKLLVRMHRQELETFYPNKFVLENINKIIAISPYIFEEFYRKFKFPRKKMQMIFNYVDMSKYTLTKLEGSQYNIGMIGISPKLKRIDIALDIFERLWEKDNRYKLYAKGRMPSEYNWIWNNDEQRQYYEEQFSRIEKSNWGKNVIFSGFGSDVNEWLENIGFILSTSDYESFHLAVAEGMASGAYPIIRNWDGVRTIYKKDWIFNSIDDAVDKIVKYNENEVMQKIDQSRSLNEFVSNNFSLTKATNEIYKIIMS</sequence>
<protein>
    <recommendedName>
        <fullName evidence="1">Glycosyl transferase family 1 domain-containing protein</fullName>
    </recommendedName>
</protein>
<dbReference type="InterPro" id="IPR001296">
    <property type="entry name" value="Glyco_trans_1"/>
</dbReference>
<dbReference type="RefSeq" id="WP_244853457.1">
    <property type="nucleotide sequence ID" value="NZ_BORP01000002.1"/>
</dbReference>
<evidence type="ECO:0000313" key="3">
    <source>
        <dbReference type="Proteomes" id="UP000676917"/>
    </source>
</evidence>
<gene>
    <name evidence="2" type="ORF">J43TS3_15330</name>
</gene>
<dbReference type="SUPFAM" id="SSF53756">
    <property type="entry name" value="UDP-Glycosyltransferase/glycogen phosphorylase"/>
    <property type="match status" value="1"/>
</dbReference>
<organism evidence="2 3">
    <name type="scientific">Ornithinibacillus bavariensis</name>
    <dbReference type="NCBI Taxonomy" id="545502"/>
    <lineage>
        <taxon>Bacteria</taxon>
        <taxon>Bacillati</taxon>
        <taxon>Bacillota</taxon>
        <taxon>Bacilli</taxon>
        <taxon>Bacillales</taxon>
        <taxon>Bacillaceae</taxon>
        <taxon>Ornithinibacillus</taxon>
    </lineage>
</organism>
<comment type="caution">
    <text evidence="2">The sequence shown here is derived from an EMBL/GenBank/DDBJ whole genome shotgun (WGS) entry which is preliminary data.</text>
</comment>
<keyword evidence="3" id="KW-1185">Reference proteome</keyword>
<dbReference type="Gene3D" id="3.40.50.2000">
    <property type="entry name" value="Glycogen Phosphorylase B"/>
    <property type="match status" value="2"/>
</dbReference>
<reference evidence="2" key="1">
    <citation type="submission" date="2021-03" db="EMBL/GenBank/DDBJ databases">
        <title>Antimicrobial resistance genes in bacteria isolated from Japanese honey, and their potential for conferring macrolide and lincosamide resistance in the American foulbrood pathogen Paenibacillus larvae.</title>
        <authorList>
            <person name="Okamoto M."/>
            <person name="Kumagai M."/>
            <person name="Kanamori H."/>
            <person name="Takamatsu D."/>
        </authorList>
    </citation>
    <scope>NUCLEOTIDE SEQUENCE</scope>
    <source>
        <strain evidence="2">J43TS3</strain>
    </source>
</reference>